<keyword evidence="3" id="KW-1185">Reference proteome</keyword>
<evidence type="ECO:0000259" key="1">
    <source>
        <dbReference type="Pfam" id="PF13546"/>
    </source>
</evidence>
<reference evidence="3" key="1">
    <citation type="submission" date="2009-01" db="EMBL/GenBank/DDBJ databases">
        <title>Complete sequence of plasmid 2 of Methylobacterium nodulans ORS 2060.</title>
        <authorList>
            <consortium name="US DOE Joint Genome Institute"/>
            <person name="Lucas S."/>
            <person name="Copeland A."/>
            <person name="Lapidus A."/>
            <person name="Glavina del Rio T."/>
            <person name="Dalin E."/>
            <person name="Tice H."/>
            <person name="Bruce D."/>
            <person name="Goodwin L."/>
            <person name="Pitluck S."/>
            <person name="Sims D."/>
            <person name="Brettin T."/>
            <person name="Detter J.C."/>
            <person name="Han C."/>
            <person name="Larimer F."/>
            <person name="Land M."/>
            <person name="Hauser L."/>
            <person name="Kyrpides N."/>
            <person name="Ivanova N."/>
            <person name="Marx C.J."/>
            <person name="Richardson P."/>
        </authorList>
    </citation>
    <scope>NUCLEOTIDE SEQUENCE [LARGE SCALE GENOMIC DNA]</scope>
    <source>
        <strain evidence="3">LMG 21967 / CNCM I-2342 / ORS 2060</strain>
        <plasmid evidence="3">Plasmid pMNOD02</plasmid>
    </source>
</reference>
<dbReference type="Proteomes" id="UP000008207">
    <property type="component" value="Plasmid pMNOD02"/>
</dbReference>
<dbReference type="EMBL" id="CP001351">
    <property type="protein sequence ID" value="ACL63103.1"/>
    <property type="molecule type" value="Genomic_DNA"/>
</dbReference>
<dbReference type="HOGENOM" id="CLU_1336206_0_0_5"/>
<proteinExistence type="predicted"/>
<protein>
    <recommendedName>
        <fullName evidence="1">Transposase IS701-like DDE domain-containing protein</fullName>
    </recommendedName>
</protein>
<keyword evidence="2" id="KW-0614">Plasmid</keyword>
<dbReference type="KEGG" id="mno:Mnod_8120"/>
<dbReference type="OrthoDB" id="53473at2"/>
<evidence type="ECO:0000313" key="2">
    <source>
        <dbReference type="EMBL" id="ACL63103.1"/>
    </source>
</evidence>
<name>B8IX62_METNO</name>
<feature type="domain" description="Transposase IS701-like DDE" evidence="1">
    <location>
        <begin position="27"/>
        <end position="151"/>
    </location>
</feature>
<sequence length="205" mass="21797">MARLAPSDAANPAAAVVPAVLSTWMAPLAACFPRPTFANLMVLVAGAVLAPGRRTVTAALSRLGLREGVTVSTYHRVLSRRRWRAQATARGLLGLLIAAFAPSGPVVVGIDETLERRWGARIKARGIDRDPVRSSPGHFVKASGLRWISRMLPHDGVVGALNPASRARASSCQPDPILCRRALRRSTRPAAGASPCTRRATATRC</sequence>
<dbReference type="AlphaFoldDB" id="B8IX62"/>
<accession>B8IX62</accession>
<dbReference type="Pfam" id="PF13546">
    <property type="entry name" value="DDE_5"/>
    <property type="match status" value="1"/>
</dbReference>
<gene>
    <name evidence="2" type="ordered locus">Mnod_8120</name>
</gene>
<organism evidence="2 3">
    <name type="scientific">Methylobacterium nodulans (strain LMG 21967 / CNCM I-2342 / ORS 2060)</name>
    <dbReference type="NCBI Taxonomy" id="460265"/>
    <lineage>
        <taxon>Bacteria</taxon>
        <taxon>Pseudomonadati</taxon>
        <taxon>Pseudomonadota</taxon>
        <taxon>Alphaproteobacteria</taxon>
        <taxon>Hyphomicrobiales</taxon>
        <taxon>Methylobacteriaceae</taxon>
        <taxon>Methylobacterium</taxon>
    </lineage>
</organism>
<dbReference type="InterPro" id="IPR038721">
    <property type="entry name" value="IS701-like_DDE_dom"/>
</dbReference>
<geneLocation type="plasmid" evidence="2 3">
    <name>pMNOD02</name>
</geneLocation>
<evidence type="ECO:0000313" key="3">
    <source>
        <dbReference type="Proteomes" id="UP000008207"/>
    </source>
</evidence>